<keyword evidence="3" id="KW-1185">Reference proteome</keyword>
<feature type="compositionally biased region" description="Basic and acidic residues" evidence="1">
    <location>
        <begin position="67"/>
        <end position="86"/>
    </location>
</feature>
<comment type="caution">
    <text evidence="2">The sequence shown here is derived from an EMBL/GenBank/DDBJ whole genome shotgun (WGS) entry which is preliminary data.</text>
</comment>
<evidence type="ECO:0000313" key="2">
    <source>
        <dbReference type="EMBL" id="KAJ6633233.1"/>
    </source>
</evidence>
<feature type="compositionally biased region" description="Basic residues" evidence="1">
    <location>
        <begin position="87"/>
        <end position="100"/>
    </location>
</feature>
<protein>
    <submittedName>
        <fullName evidence="2">Uncharacterized protein</fullName>
    </submittedName>
</protein>
<organism evidence="2 3">
    <name type="scientific">Pseudolycoriella hygida</name>
    <dbReference type="NCBI Taxonomy" id="35572"/>
    <lineage>
        <taxon>Eukaryota</taxon>
        <taxon>Metazoa</taxon>
        <taxon>Ecdysozoa</taxon>
        <taxon>Arthropoda</taxon>
        <taxon>Hexapoda</taxon>
        <taxon>Insecta</taxon>
        <taxon>Pterygota</taxon>
        <taxon>Neoptera</taxon>
        <taxon>Endopterygota</taxon>
        <taxon>Diptera</taxon>
        <taxon>Nematocera</taxon>
        <taxon>Sciaroidea</taxon>
        <taxon>Sciaridae</taxon>
        <taxon>Pseudolycoriella</taxon>
    </lineage>
</organism>
<evidence type="ECO:0000313" key="3">
    <source>
        <dbReference type="Proteomes" id="UP001151699"/>
    </source>
</evidence>
<feature type="compositionally biased region" description="Basic and acidic residues" evidence="1">
    <location>
        <begin position="323"/>
        <end position="336"/>
    </location>
</feature>
<proteinExistence type="predicted"/>
<dbReference type="EMBL" id="WJQU01002136">
    <property type="protein sequence ID" value="KAJ6633233.1"/>
    <property type="molecule type" value="Genomic_DNA"/>
</dbReference>
<accession>A0A9Q0RV82</accession>
<feature type="region of interest" description="Disordered" evidence="1">
    <location>
        <begin position="64"/>
        <end position="102"/>
    </location>
</feature>
<dbReference type="Proteomes" id="UP001151699">
    <property type="component" value="Unassembled WGS sequence"/>
</dbReference>
<gene>
    <name evidence="2" type="ORF">Bhyg_16390</name>
</gene>
<dbReference type="AlphaFoldDB" id="A0A9Q0RV82"/>
<feature type="region of interest" description="Disordered" evidence="1">
    <location>
        <begin position="317"/>
        <end position="336"/>
    </location>
</feature>
<evidence type="ECO:0000256" key="1">
    <source>
        <dbReference type="SAM" id="MobiDB-lite"/>
    </source>
</evidence>
<feature type="region of interest" description="Disordered" evidence="1">
    <location>
        <begin position="1"/>
        <end position="21"/>
    </location>
</feature>
<name>A0A9Q0RV82_9DIPT</name>
<sequence length="460" mass="51447">MSNEVADESSTSQTKIKVTESTSTWEKIDNDIFVHAVQNTIIEIDDGCSQPNHNAKENISVIMNVQDKTKRNDSSQIKQEKHDGKRNSKYQRKKKKKKWQNTRYSTRIPHKSYCTLCGAVRPNNRSHSHQCRGIFSAPNPWTSERNCMPHQIGPLRGVTNPYNPWYGCTNGFAAKMQSLSPPRADTGGLTSLASWISNHMNALRNVTMISDGSGNSCCVSNNVSMAASSGNLLNVVDSQRWNASGTNDVIHPYAFGNIHNTPLTRDAEKTPKPASIDNPIKAYEEIRTNDTESPSAWKKVDGDKDISVIIEISDEDIDGSDCTESHDKNSKESKIDDVNVSAQTETIENELRNDLDKDGENSEMNDDNFGGASNINAEILSDVSVINDLIDKTDIFTADFNDLVAIVMTDRRLKAEYKRFMDEIEEICRKEGTESQKITIYENETKRHPAIEAKYPDGCL</sequence>
<reference evidence="2" key="1">
    <citation type="submission" date="2022-07" db="EMBL/GenBank/DDBJ databases">
        <authorList>
            <person name="Trinca V."/>
            <person name="Uliana J.V.C."/>
            <person name="Torres T.T."/>
            <person name="Ward R.J."/>
            <person name="Monesi N."/>
        </authorList>
    </citation>
    <scope>NUCLEOTIDE SEQUENCE</scope>
    <source>
        <strain evidence="2">HSMRA1968</strain>
        <tissue evidence="2">Whole embryos</tissue>
    </source>
</reference>